<evidence type="ECO:0000313" key="2">
    <source>
        <dbReference type="EMBL" id="MFM1723874.1"/>
    </source>
</evidence>
<comment type="caution">
    <text evidence="2">The sequence shown here is derived from an EMBL/GenBank/DDBJ whole genome shotgun (WGS) entry which is preliminary data.</text>
</comment>
<keyword evidence="1" id="KW-0812">Transmembrane</keyword>
<accession>A0ABW9FF31</accession>
<keyword evidence="1" id="KW-1133">Transmembrane helix</keyword>
<proteinExistence type="predicted"/>
<keyword evidence="3" id="KW-1185">Reference proteome</keyword>
<evidence type="ECO:0008006" key="4">
    <source>
        <dbReference type="Google" id="ProtNLM"/>
    </source>
</evidence>
<dbReference type="RefSeq" id="WP_420164419.1">
    <property type="nucleotide sequence ID" value="NZ_JBDLNV010000003.1"/>
</dbReference>
<sequence>MALGQWVTVGLAVWIVVWALGFGTTGWELLALPSSLLVGQVVVGAGWLTTVVSGRRRLRAQLPAVDR</sequence>
<evidence type="ECO:0000256" key="1">
    <source>
        <dbReference type="SAM" id="Phobius"/>
    </source>
</evidence>
<gene>
    <name evidence="2" type="ORF">ABEU20_002446</name>
</gene>
<feature type="transmembrane region" description="Helical" evidence="1">
    <location>
        <begin position="30"/>
        <end position="52"/>
    </location>
</feature>
<evidence type="ECO:0000313" key="3">
    <source>
        <dbReference type="Proteomes" id="UP001629745"/>
    </source>
</evidence>
<dbReference type="EMBL" id="JBDLNV010000003">
    <property type="protein sequence ID" value="MFM1723874.1"/>
    <property type="molecule type" value="Genomic_DNA"/>
</dbReference>
<feature type="transmembrane region" description="Helical" evidence="1">
    <location>
        <begin position="7"/>
        <end position="24"/>
    </location>
</feature>
<reference evidence="2 3" key="1">
    <citation type="submission" date="2023-11" db="EMBL/GenBank/DDBJ databases">
        <authorList>
            <person name="Val-Calvo J."/>
            <person name="Scortti M."/>
            <person name="Vazquez-Boland J."/>
        </authorList>
    </citation>
    <scope>NUCLEOTIDE SEQUENCE [LARGE SCALE GENOMIC DNA]</scope>
    <source>
        <strain evidence="2 3">PAM 2766</strain>
    </source>
</reference>
<keyword evidence="1" id="KW-0472">Membrane</keyword>
<organism evidence="2 3">
    <name type="scientific">Rhodococcus parequi</name>
    <dbReference type="NCBI Taxonomy" id="3137122"/>
    <lineage>
        <taxon>Bacteria</taxon>
        <taxon>Bacillati</taxon>
        <taxon>Actinomycetota</taxon>
        <taxon>Actinomycetes</taxon>
        <taxon>Mycobacteriales</taxon>
        <taxon>Nocardiaceae</taxon>
        <taxon>Rhodococcus</taxon>
    </lineage>
</organism>
<dbReference type="Proteomes" id="UP001629745">
    <property type="component" value="Unassembled WGS sequence"/>
</dbReference>
<protein>
    <recommendedName>
        <fullName evidence="4">DUF2530 domain-containing protein</fullName>
    </recommendedName>
</protein>
<name>A0ABW9FF31_9NOCA</name>